<protein>
    <submittedName>
        <fullName evidence="2">26S proteasome non-ATPase regulatory subunit 5</fullName>
    </submittedName>
</protein>
<dbReference type="WBParaSite" id="RSKR_0000362800.1">
    <property type="protein sequence ID" value="RSKR_0000362800.1"/>
    <property type="gene ID" value="RSKR_0000362800"/>
</dbReference>
<evidence type="ECO:0000313" key="2">
    <source>
        <dbReference type="WBParaSite" id="RSKR_0000362800.1"/>
    </source>
</evidence>
<organism evidence="1 2">
    <name type="scientific">Rhabditophanes sp. KR3021</name>
    <dbReference type="NCBI Taxonomy" id="114890"/>
    <lineage>
        <taxon>Eukaryota</taxon>
        <taxon>Metazoa</taxon>
        <taxon>Ecdysozoa</taxon>
        <taxon>Nematoda</taxon>
        <taxon>Chromadorea</taxon>
        <taxon>Rhabditida</taxon>
        <taxon>Tylenchina</taxon>
        <taxon>Panagrolaimomorpha</taxon>
        <taxon>Strongyloidoidea</taxon>
        <taxon>Alloionematidae</taxon>
        <taxon>Rhabditophanes</taxon>
    </lineage>
</organism>
<reference evidence="2" key="1">
    <citation type="submission" date="2016-11" db="UniProtKB">
        <authorList>
            <consortium name="WormBaseParasite"/>
        </authorList>
    </citation>
    <scope>IDENTIFICATION</scope>
    <source>
        <strain evidence="2">KR3021</strain>
    </source>
</reference>
<accession>A0AC35TRQ0</accession>
<dbReference type="Proteomes" id="UP000095286">
    <property type="component" value="Unplaced"/>
</dbReference>
<evidence type="ECO:0000313" key="1">
    <source>
        <dbReference type="Proteomes" id="UP000095286"/>
    </source>
</evidence>
<name>A0AC35TRQ0_9BILA</name>
<proteinExistence type="predicted"/>
<sequence>MNAKRRKLNSEDVSASEFVFQSFKTEDYLAILKDLSFIKQKFCKTKIDDESKNEQILSQIFVLVDLFYKIVNNNEYNADKQQSKVLQEAISIIANLCYYSSAAKLYMSKARNPAILFSTLEQLLKKDNVLDKIKNNILRLVGNLILAPCTMVYFTTNDTLLSKIADFLGAEDENQKENAIKIFKNFASMKFPAAFLNNSAIQRIGEMILVEEQITKYKEDLIKILYFTFSYMKTVAGKQLAITQCPTLLLSKLQGYVNEETEDSEWSRCICSILNKSHDVREAIGTSGLISFIDNGKECLSFWKVLSYFAQDAWGRVTLREYSGLDLIINHLLTSNDVVEKCLLYEALRHFIHDSVGIAYLCMKGDLFRPEFIERIVRTQII</sequence>